<proteinExistence type="inferred from homology"/>
<feature type="transmembrane region" description="Helical" evidence="8">
    <location>
        <begin position="293"/>
        <end position="317"/>
    </location>
</feature>
<accession>A0A135HUT2</accession>
<keyword evidence="3" id="KW-0813">Transport</keyword>
<feature type="transmembrane region" description="Helical" evidence="8">
    <location>
        <begin position="37"/>
        <end position="56"/>
    </location>
</feature>
<protein>
    <submittedName>
        <fullName evidence="9">Transporter</fullName>
    </submittedName>
</protein>
<name>A0A135HUT2_9HYPH</name>
<evidence type="ECO:0000256" key="6">
    <source>
        <dbReference type="ARBA" id="ARBA00022989"/>
    </source>
</evidence>
<feature type="transmembrane region" description="Helical" evidence="8">
    <location>
        <begin position="199"/>
        <end position="221"/>
    </location>
</feature>
<dbReference type="Proteomes" id="UP000070107">
    <property type="component" value="Unassembled WGS sequence"/>
</dbReference>
<dbReference type="InterPro" id="IPR004776">
    <property type="entry name" value="Mem_transp_PIN-like"/>
</dbReference>
<evidence type="ECO:0000256" key="7">
    <source>
        <dbReference type="ARBA" id="ARBA00023136"/>
    </source>
</evidence>
<dbReference type="PANTHER" id="PTHR36838:SF3">
    <property type="entry name" value="TRANSPORTER AUXIN EFFLUX CARRIER EC FAMILY"/>
    <property type="match status" value="1"/>
</dbReference>
<evidence type="ECO:0000256" key="3">
    <source>
        <dbReference type="ARBA" id="ARBA00022448"/>
    </source>
</evidence>
<dbReference type="Pfam" id="PF03547">
    <property type="entry name" value="Mem_trans"/>
    <property type="match status" value="1"/>
</dbReference>
<dbReference type="OrthoDB" id="9810457at2"/>
<evidence type="ECO:0000313" key="9">
    <source>
        <dbReference type="EMBL" id="KXF76939.1"/>
    </source>
</evidence>
<dbReference type="Gene3D" id="1.20.1530.20">
    <property type="match status" value="1"/>
</dbReference>
<sequence length="318" mass="33384">MGLAGTIFIIFSIIFLGYGAARLRVLSEAAGDGLSEFVFVISTPLLLFRTMISADFHGSAPWALWMAYFSGVIGAWLISHGTIRAVFGRDRRAGVVAGVSGAFSNLVFLGVPLMLGVFGQEGVTIISLIISIHLPLMMAASIALNEWAMRRDGVQTGETHFIGTLKAFLRSLLHNPLIIGILAGWAWRFTGLAMPELALTLVNTLAGVAGPVALFAMGMGLKKFGISGNVRAASLIATLKLMLMPAVVLAVAWMLQLPPLTAKVAVTAAALPSGINSYLIATRFGTGQALASTSMVIATGLSALTIGVWISIATHIFG</sequence>
<dbReference type="GO" id="GO:0005886">
    <property type="term" value="C:plasma membrane"/>
    <property type="evidence" value="ECO:0007669"/>
    <property type="project" value="UniProtKB-SubCell"/>
</dbReference>
<comment type="caution">
    <text evidence="9">The sequence shown here is derived from an EMBL/GenBank/DDBJ whole genome shotgun (WGS) entry which is preliminary data.</text>
</comment>
<dbReference type="STRING" id="1494590.ATN84_13130"/>
<evidence type="ECO:0000256" key="1">
    <source>
        <dbReference type="ARBA" id="ARBA00004651"/>
    </source>
</evidence>
<organism evidence="9 10">
    <name type="scientific">Paramesorhizobium deserti</name>
    <dbReference type="NCBI Taxonomy" id="1494590"/>
    <lineage>
        <taxon>Bacteria</taxon>
        <taxon>Pseudomonadati</taxon>
        <taxon>Pseudomonadota</taxon>
        <taxon>Alphaproteobacteria</taxon>
        <taxon>Hyphomicrobiales</taxon>
        <taxon>Phyllobacteriaceae</taxon>
        <taxon>Paramesorhizobium</taxon>
    </lineage>
</organism>
<evidence type="ECO:0000256" key="2">
    <source>
        <dbReference type="ARBA" id="ARBA00010145"/>
    </source>
</evidence>
<keyword evidence="10" id="KW-1185">Reference proteome</keyword>
<dbReference type="AlphaFoldDB" id="A0A135HUT2"/>
<feature type="transmembrane region" description="Helical" evidence="8">
    <location>
        <begin position="6"/>
        <end position="25"/>
    </location>
</feature>
<gene>
    <name evidence="9" type="ORF">ATN84_13130</name>
</gene>
<reference evidence="9 10" key="1">
    <citation type="submission" date="2015-11" db="EMBL/GenBank/DDBJ databases">
        <title>Draft genome sequence of Paramesorhizobium deserti A-3-E, a strain highly resistant to diverse beta-lactam antibiotics.</title>
        <authorList>
            <person name="Lv R."/>
            <person name="Yang X."/>
            <person name="Fang N."/>
            <person name="Guo J."/>
            <person name="Luo X."/>
            <person name="Peng F."/>
            <person name="Yang R."/>
            <person name="Cui Y."/>
            <person name="Fang C."/>
            <person name="Song Y."/>
        </authorList>
    </citation>
    <scope>NUCLEOTIDE SEQUENCE [LARGE SCALE GENOMIC DNA]</scope>
    <source>
        <strain evidence="9 10">A-3-E</strain>
    </source>
</reference>
<keyword evidence="4" id="KW-1003">Cell membrane</keyword>
<feature type="transmembrane region" description="Helical" evidence="8">
    <location>
        <begin position="260"/>
        <end position="281"/>
    </location>
</feature>
<dbReference type="EMBL" id="LNTU01000023">
    <property type="protein sequence ID" value="KXF76939.1"/>
    <property type="molecule type" value="Genomic_DNA"/>
</dbReference>
<feature type="transmembrane region" description="Helical" evidence="8">
    <location>
        <begin position="167"/>
        <end position="187"/>
    </location>
</feature>
<keyword evidence="6 8" id="KW-1133">Transmembrane helix</keyword>
<dbReference type="InterPro" id="IPR038770">
    <property type="entry name" value="Na+/solute_symporter_sf"/>
</dbReference>
<feature type="transmembrane region" description="Helical" evidence="8">
    <location>
        <begin position="125"/>
        <end position="147"/>
    </location>
</feature>
<feature type="transmembrane region" description="Helical" evidence="8">
    <location>
        <begin position="62"/>
        <end position="83"/>
    </location>
</feature>
<dbReference type="RefSeq" id="WP_068882531.1">
    <property type="nucleotide sequence ID" value="NZ_LNTU01000023.1"/>
</dbReference>
<evidence type="ECO:0000256" key="4">
    <source>
        <dbReference type="ARBA" id="ARBA00022475"/>
    </source>
</evidence>
<comment type="subcellular location">
    <subcellularLocation>
        <location evidence="1">Cell membrane</location>
        <topology evidence="1">Multi-pass membrane protein</topology>
    </subcellularLocation>
</comment>
<evidence type="ECO:0000256" key="8">
    <source>
        <dbReference type="SAM" id="Phobius"/>
    </source>
</evidence>
<dbReference type="GO" id="GO:0055085">
    <property type="term" value="P:transmembrane transport"/>
    <property type="evidence" value="ECO:0007669"/>
    <property type="project" value="InterPro"/>
</dbReference>
<evidence type="ECO:0000256" key="5">
    <source>
        <dbReference type="ARBA" id="ARBA00022692"/>
    </source>
</evidence>
<dbReference type="PANTHER" id="PTHR36838">
    <property type="entry name" value="AUXIN EFFLUX CARRIER FAMILY PROTEIN"/>
    <property type="match status" value="1"/>
</dbReference>
<evidence type="ECO:0000313" key="10">
    <source>
        <dbReference type="Proteomes" id="UP000070107"/>
    </source>
</evidence>
<keyword evidence="5 8" id="KW-0812">Transmembrane</keyword>
<comment type="similarity">
    <text evidence="2">Belongs to the auxin efflux carrier (TC 2.A.69) family.</text>
</comment>
<keyword evidence="7 8" id="KW-0472">Membrane</keyword>
<feature type="transmembrane region" description="Helical" evidence="8">
    <location>
        <begin position="233"/>
        <end position="254"/>
    </location>
</feature>
<feature type="transmembrane region" description="Helical" evidence="8">
    <location>
        <begin position="95"/>
        <end position="119"/>
    </location>
</feature>